<accession>A0ABS5JFB3</accession>
<dbReference type="InterPro" id="IPR003838">
    <property type="entry name" value="ABC3_permease_C"/>
</dbReference>
<feature type="transmembrane region" description="Helical" evidence="13">
    <location>
        <begin position="605"/>
        <end position="631"/>
    </location>
</feature>
<dbReference type="EMBL" id="JAERKB010000004">
    <property type="protein sequence ID" value="MBS0968636.1"/>
    <property type="molecule type" value="Genomic_DNA"/>
</dbReference>
<keyword evidence="16" id="KW-1185">Reference proteome</keyword>
<dbReference type="PANTHER" id="PTHR30572:SF4">
    <property type="entry name" value="ABC TRANSPORTER PERMEASE YTRF"/>
    <property type="match status" value="1"/>
</dbReference>
<comment type="similarity">
    <text evidence="11">Belongs to the ABC-4 integral membrane protein family.</text>
</comment>
<gene>
    <name evidence="15" type="ORF">JK232_06995</name>
</gene>
<reference evidence="16" key="2">
    <citation type="submission" date="2023-07" db="EMBL/GenBank/DDBJ databases">
        <title>Genome-inferred correspondence between phylogeny and metabolic traits in the wild Drosophila gut microbiome.</title>
        <authorList>
            <person name="Bueno E."/>
            <person name="Blow F."/>
            <person name="Douglas A.E."/>
        </authorList>
    </citation>
    <scope>NUCLEOTIDE SEQUENCE [LARGE SCALE GENOMIC DNA]</scope>
    <source>
        <strain evidence="16">JGM97</strain>
    </source>
</reference>
<sequence>MVSTPRYAVELRKVCRTFRSGDETLEVLKEVDLRIRPGEMVAIIGTSGSGKSTLMNIIGCLDTPSRGALFIHGEPVAEAGQESLARLRSRHIGFIFQRYHLIPFLTAQENVLIPAQYRAWDEATRDSHAQFLLRQLGLASRENHLPSALSGGQQQRVSVARALMNGADIILADEPTGALDKASGERLMAILKALHHAGRTVIIVTHDRTVAEQAERIIEIDEGVITRDTPCAPTKSEPLVMPEPGILPPAGLAQRLKCAMQMAWRALMGHRVRALLSMLGIIIGITAVVISLAMGEGARQQILKEIGALGAQTLEILPGESLEKQFTSHPAPLTLQDAAFLHAQPGIDSVSPLLQTFAVAAAQKKLQDVMASGVDTPYFHVRNITLVSGRGFSPRDMSGSEPVAIIDTTLHKTLFPEGSPVGQVIGVNGIPFRVIGVARAAEAGYVGGQAELWMPYTTLTRRLSGEQPFSKLVVRIAESRNVVQVQQQVEQALAQVRGKRDFHTRTNERLGEVMEKTSRSLTQLITSIAAISLLVGGIGVMNVMLVSVTERIYEIGIRLSVGARPVDIMLQFLIEAVVICLLGGVAGILLSLAAARVVPRIQPEWVMVVTWPPILLSCLFSVLIGVVFGFFPAKRAAGLNPVEALAKE</sequence>
<dbReference type="SUPFAM" id="SSF52540">
    <property type="entry name" value="P-loop containing nucleoside triphosphate hydrolases"/>
    <property type="match status" value="1"/>
</dbReference>
<evidence type="ECO:0000313" key="16">
    <source>
        <dbReference type="Proteomes" id="UP000680634"/>
    </source>
</evidence>
<organism evidence="15 16">
    <name type="scientific">Nissabacter archeti</name>
    <dbReference type="NCBI Taxonomy" id="1917880"/>
    <lineage>
        <taxon>Bacteria</taxon>
        <taxon>Pseudomonadati</taxon>
        <taxon>Pseudomonadota</taxon>
        <taxon>Gammaproteobacteria</taxon>
        <taxon>Enterobacterales</taxon>
        <taxon>Yersiniaceae</taxon>
        <taxon>Nissabacter</taxon>
    </lineage>
</organism>
<evidence type="ECO:0000256" key="11">
    <source>
        <dbReference type="ARBA" id="ARBA00038076"/>
    </source>
</evidence>
<feature type="transmembrane region" description="Helical" evidence="13">
    <location>
        <begin position="568"/>
        <end position="593"/>
    </location>
</feature>
<dbReference type="InterPro" id="IPR003439">
    <property type="entry name" value="ABC_transporter-like_ATP-bd"/>
</dbReference>
<keyword evidence="3" id="KW-1003">Cell membrane</keyword>
<evidence type="ECO:0000259" key="14">
    <source>
        <dbReference type="PROSITE" id="PS50893"/>
    </source>
</evidence>
<comment type="similarity">
    <text evidence="12">Belongs to the ABC transporter superfamily. Macrolide exporter (TC 3.A.1.122) family.</text>
</comment>
<dbReference type="PROSITE" id="PS00211">
    <property type="entry name" value="ABC_TRANSPORTER_1"/>
    <property type="match status" value="1"/>
</dbReference>
<dbReference type="InterPro" id="IPR003593">
    <property type="entry name" value="AAA+_ATPase"/>
</dbReference>
<comment type="caution">
    <text evidence="15">The sequence shown here is derived from an EMBL/GenBank/DDBJ whole genome shotgun (WGS) entry which is preliminary data.</text>
</comment>
<dbReference type="CDD" id="cd03255">
    <property type="entry name" value="ABC_MJ0796_LolCDE_FtsE"/>
    <property type="match status" value="1"/>
</dbReference>
<evidence type="ECO:0000256" key="7">
    <source>
        <dbReference type="ARBA" id="ARBA00022840"/>
    </source>
</evidence>
<keyword evidence="6" id="KW-0547">Nucleotide-binding</keyword>
<keyword evidence="4" id="KW-0997">Cell inner membrane</keyword>
<evidence type="ECO:0000256" key="13">
    <source>
        <dbReference type="SAM" id="Phobius"/>
    </source>
</evidence>
<keyword evidence="2" id="KW-0813">Transport</keyword>
<dbReference type="InterPro" id="IPR027417">
    <property type="entry name" value="P-loop_NTPase"/>
</dbReference>
<dbReference type="Gene3D" id="3.40.50.300">
    <property type="entry name" value="P-loop containing nucleotide triphosphate hydrolases"/>
    <property type="match status" value="1"/>
</dbReference>
<keyword evidence="8 13" id="KW-1133">Transmembrane helix</keyword>
<dbReference type="InterPro" id="IPR017911">
    <property type="entry name" value="MacB-like_ATP-bd"/>
</dbReference>
<evidence type="ECO:0000256" key="9">
    <source>
        <dbReference type="ARBA" id="ARBA00023136"/>
    </source>
</evidence>
<dbReference type="PANTHER" id="PTHR30572">
    <property type="entry name" value="MEMBRANE COMPONENT OF TRANSPORTER-RELATED"/>
    <property type="match status" value="1"/>
</dbReference>
<evidence type="ECO:0000256" key="4">
    <source>
        <dbReference type="ARBA" id="ARBA00022519"/>
    </source>
</evidence>
<dbReference type="InterPro" id="IPR025857">
    <property type="entry name" value="MacB_PCD"/>
</dbReference>
<dbReference type="InterPro" id="IPR050250">
    <property type="entry name" value="Macrolide_Exporter_MacB"/>
</dbReference>
<keyword evidence="7" id="KW-0067">ATP-binding</keyword>
<feature type="transmembrane region" description="Helical" evidence="13">
    <location>
        <begin position="274"/>
        <end position="294"/>
    </location>
</feature>
<evidence type="ECO:0000256" key="2">
    <source>
        <dbReference type="ARBA" id="ARBA00022448"/>
    </source>
</evidence>
<comment type="subcellular location">
    <subcellularLocation>
        <location evidence="1">Cell inner membrane</location>
        <topology evidence="1">Multi-pass membrane protein</topology>
    </subcellularLocation>
</comment>
<evidence type="ECO:0000256" key="3">
    <source>
        <dbReference type="ARBA" id="ARBA00022475"/>
    </source>
</evidence>
<evidence type="ECO:0000256" key="8">
    <source>
        <dbReference type="ARBA" id="ARBA00022989"/>
    </source>
</evidence>
<reference evidence="15 16" key="1">
    <citation type="submission" date="2020-12" db="EMBL/GenBank/DDBJ databases">
        <authorList>
            <person name="Mcmullen J.G."/>
        </authorList>
    </citation>
    <scope>NUCLEOTIDE SEQUENCE [LARGE SCALE GENOMIC DNA]</scope>
    <source>
        <strain evidence="15 16">JGM97</strain>
    </source>
</reference>
<dbReference type="Pfam" id="PF02687">
    <property type="entry name" value="FtsX"/>
    <property type="match status" value="1"/>
</dbReference>
<feature type="transmembrane region" description="Helical" evidence="13">
    <location>
        <begin position="524"/>
        <end position="548"/>
    </location>
</feature>
<evidence type="ECO:0000256" key="10">
    <source>
        <dbReference type="ARBA" id="ARBA00023251"/>
    </source>
</evidence>
<protein>
    <submittedName>
        <fullName evidence="15">ABC transporter permease</fullName>
    </submittedName>
</protein>
<evidence type="ECO:0000256" key="12">
    <source>
        <dbReference type="ARBA" id="ARBA00038388"/>
    </source>
</evidence>
<dbReference type="Proteomes" id="UP000680634">
    <property type="component" value="Unassembled WGS sequence"/>
</dbReference>
<dbReference type="Pfam" id="PF00005">
    <property type="entry name" value="ABC_tran"/>
    <property type="match status" value="1"/>
</dbReference>
<name>A0ABS5JFB3_9GAMM</name>
<evidence type="ECO:0000256" key="6">
    <source>
        <dbReference type="ARBA" id="ARBA00022741"/>
    </source>
</evidence>
<evidence type="ECO:0000256" key="1">
    <source>
        <dbReference type="ARBA" id="ARBA00004429"/>
    </source>
</evidence>
<dbReference type="SMART" id="SM00382">
    <property type="entry name" value="AAA"/>
    <property type="match status" value="1"/>
</dbReference>
<keyword evidence="10" id="KW-0046">Antibiotic resistance</keyword>
<evidence type="ECO:0000313" key="15">
    <source>
        <dbReference type="EMBL" id="MBS0968636.1"/>
    </source>
</evidence>
<dbReference type="InterPro" id="IPR017871">
    <property type="entry name" value="ABC_transporter-like_CS"/>
</dbReference>
<dbReference type="PROSITE" id="PS50893">
    <property type="entry name" value="ABC_TRANSPORTER_2"/>
    <property type="match status" value="1"/>
</dbReference>
<dbReference type="Pfam" id="PF12704">
    <property type="entry name" value="MacB_PCD"/>
    <property type="match status" value="1"/>
</dbReference>
<keyword evidence="9 13" id="KW-0472">Membrane</keyword>
<feature type="domain" description="ABC transporter" evidence="14">
    <location>
        <begin position="9"/>
        <end position="247"/>
    </location>
</feature>
<evidence type="ECO:0000256" key="5">
    <source>
        <dbReference type="ARBA" id="ARBA00022692"/>
    </source>
</evidence>
<proteinExistence type="inferred from homology"/>
<keyword evidence="5 13" id="KW-0812">Transmembrane</keyword>